<dbReference type="AlphaFoldDB" id="A0A8S9QSG7"/>
<accession>A0A8S9QSG7</accession>
<comment type="caution">
    <text evidence="1">The sequence shown here is derived from an EMBL/GenBank/DDBJ whole genome shotgun (WGS) entry which is preliminary data.</text>
</comment>
<dbReference type="EMBL" id="QGKX02000996">
    <property type="protein sequence ID" value="KAF3553310.1"/>
    <property type="molecule type" value="Genomic_DNA"/>
</dbReference>
<name>A0A8S9QSG7_BRACR</name>
<proteinExistence type="predicted"/>
<organism evidence="1 2">
    <name type="scientific">Brassica cretica</name>
    <name type="common">Mustard</name>
    <dbReference type="NCBI Taxonomy" id="69181"/>
    <lineage>
        <taxon>Eukaryota</taxon>
        <taxon>Viridiplantae</taxon>
        <taxon>Streptophyta</taxon>
        <taxon>Embryophyta</taxon>
        <taxon>Tracheophyta</taxon>
        <taxon>Spermatophyta</taxon>
        <taxon>Magnoliopsida</taxon>
        <taxon>eudicotyledons</taxon>
        <taxon>Gunneridae</taxon>
        <taxon>Pentapetalae</taxon>
        <taxon>rosids</taxon>
        <taxon>malvids</taxon>
        <taxon>Brassicales</taxon>
        <taxon>Brassicaceae</taxon>
        <taxon>Brassiceae</taxon>
        <taxon>Brassica</taxon>
    </lineage>
</organism>
<reference evidence="1" key="1">
    <citation type="submission" date="2019-12" db="EMBL/GenBank/DDBJ databases">
        <title>Genome sequencing and annotation of Brassica cretica.</title>
        <authorList>
            <person name="Studholme D.J."/>
            <person name="Sarris P."/>
        </authorList>
    </citation>
    <scope>NUCLEOTIDE SEQUENCE</scope>
    <source>
        <strain evidence="1">PFS-109/04</strain>
        <tissue evidence="1">Leaf</tissue>
    </source>
</reference>
<sequence length="138" mass="15066">MIGPRCRAAESSRRADDLRSLALSAKSSLESSRSLARESMSRVSLCDQVFGQLSCRPFGRARPIPNKACFLSLTSSRSRLSLFIGFSYGSLLESLSLPANSLARALSTFSTDSSTARSLLPELDVVKIASLRLHWIQL</sequence>
<gene>
    <name evidence="1" type="ORF">F2Q69_00013276</name>
</gene>
<evidence type="ECO:0000313" key="2">
    <source>
        <dbReference type="Proteomes" id="UP000712600"/>
    </source>
</evidence>
<protein>
    <submittedName>
        <fullName evidence="1">Uncharacterized protein</fullName>
    </submittedName>
</protein>
<evidence type="ECO:0000313" key="1">
    <source>
        <dbReference type="EMBL" id="KAF3553310.1"/>
    </source>
</evidence>
<dbReference type="Proteomes" id="UP000712600">
    <property type="component" value="Unassembled WGS sequence"/>
</dbReference>